<feature type="transmembrane region" description="Helical" evidence="5">
    <location>
        <begin position="275"/>
        <end position="294"/>
    </location>
</feature>
<dbReference type="SUPFAM" id="SSF103473">
    <property type="entry name" value="MFS general substrate transporter"/>
    <property type="match status" value="1"/>
</dbReference>
<keyword evidence="3 5" id="KW-1133">Transmembrane helix</keyword>
<dbReference type="EMBL" id="JBFCZG010000001">
    <property type="protein sequence ID" value="KAL3428145.1"/>
    <property type="molecule type" value="Genomic_DNA"/>
</dbReference>
<dbReference type="Gene3D" id="1.20.1250.20">
    <property type="entry name" value="MFS general substrate transporter like domains"/>
    <property type="match status" value="1"/>
</dbReference>
<dbReference type="InterPro" id="IPR020846">
    <property type="entry name" value="MFS_dom"/>
</dbReference>
<comment type="subcellular location">
    <subcellularLocation>
        <location evidence="1">Membrane</location>
        <topology evidence="1">Multi-pass membrane protein</topology>
    </subcellularLocation>
</comment>
<evidence type="ECO:0000256" key="2">
    <source>
        <dbReference type="ARBA" id="ARBA00022692"/>
    </source>
</evidence>
<feature type="transmembrane region" description="Helical" evidence="5">
    <location>
        <begin position="12"/>
        <end position="30"/>
    </location>
</feature>
<protein>
    <recommendedName>
        <fullName evidence="6">Major facilitator superfamily (MFS) profile domain-containing protein</fullName>
    </recommendedName>
</protein>
<dbReference type="PANTHER" id="PTHR23502:SF47">
    <property type="entry name" value="MAJOR FACILITATOR SUPERFAMILY (MFS) PROFILE DOMAIN-CONTAINING PROTEIN-RELATED"/>
    <property type="match status" value="1"/>
</dbReference>
<proteinExistence type="predicted"/>
<dbReference type="PANTHER" id="PTHR23502">
    <property type="entry name" value="MAJOR FACILITATOR SUPERFAMILY"/>
    <property type="match status" value="1"/>
</dbReference>
<keyword evidence="2 5" id="KW-0812">Transmembrane</keyword>
<feature type="transmembrane region" description="Helical" evidence="5">
    <location>
        <begin position="70"/>
        <end position="91"/>
    </location>
</feature>
<reference evidence="7 8" key="1">
    <citation type="submission" date="2024-06" db="EMBL/GenBank/DDBJ databases">
        <title>Complete genome of Phlyctema vagabunda strain 19-DSS-EL-015.</title>
        <authorList>
            <person name="Fiorenzani C."/>
        </authorList>
    </citation>
    <scope>NUCLEOTIDE SEQUENCE [LARGE SCALE GENOMIC DNA]</scope>
    <source>
        <strain evidence="7 8">19-DSS-EL-015</strain>
    </source>
</reference>
<feature type="transmembrane region" description="Helical" evidence="5">
    <location>
        <begin position="197"/>
        <end position="223"/>
    </location>
</feature>
<evidence type="ECO:0000313" key="7">
    <source>
        <dbReference type="EMBL" id="KAL3428145.1"/>
    </source>
</evidence>
<feature type="transmembrane region" description="Helical" evidence="5">
    <location>
        <begin position="235"/>
        <end position="254"/>
    </location>
</feature>
<gene>
    <name evidence="7" type="ORF">PVAG01_01654</name>
</gene>
<accession>A0ABR4PXQ0</accession>
<dbReference type="Pfam" id="PF07690">
    <property type="entry name" value="MFS_1"/>
    <property type="match status" value="1"/>
</dbReference>
<feature type="transmembrane region" description="Helical" evidence="5">
    <location>
        <begin position="103"/>
        <end position="123"/>
    </location>
</feature>
<dbReference type="InterPro" id="IPR011701">
    <property type="entry name" value="MFS"/>
</dbReference>
<evidence type="ECO:0000259" key="6">
    <source>
        <dbReference type="PROSITE" id="PS50850"/>
    </source>
</evidence>
<dbReference type="InterPro" id="IPR036259">
    <property type="entry name" value="MFS_trans_sf"/>
</dbReference>
<feature type="transmembrane region" description="Helical" evidence="5">
    <location>
        <begin position="368"/>
        <end position="388"/>
    </location>
</feature>
<comment type="caution">
    <text evidence="7">The sequence shown here is derived from an EMBL/GenBank/DDBJ whole genome shotgun (WGS) entry which is preliminary data.</text>
</comment>
<organism evidence="7 8">
    <name type="scientific">Phlyctema vagabunda</name>
    <dbReference type="NCBI Taxonomy" id="108571"/>
    <lineage>
        <taxon>Eukaryota</taxon>
        <taxon>Fungi</taxon>
        <taxon>Dikarya</taxon>
        <taxon>Ascomycota</taxon>
        <taxon>Pezizomycotina</taxon>
        <taxon>Leotiomycetes</taxon>
        <taxon>Helotiales</taxon>
        <taxon>Dermateaceae</taxon>
        <taxon>Phlyctema</taxon>
    </lineage>
</organism>
<name>A0ABR4PXQ0_9HELO</name>
<evidence type="ECO:0000256" key="3">
    <source>
        <dbReference type="ARBA" id="ARBA00022989"/>
    </source>
</evidence>
<keyword evidence="4 5" id="KW-0472">Membrane</keyword>
<dbReference type="Proteomes" id="UP001629113">
    <property type="component" value="Unassembled WGS sequence"/>
</dbReference>
<dbReference type="PROSITE" id="PS50850">
    <property type="entry name" value="MFS"/>
    <property type="match status" value="1"/>
</dbReference>
<evidence type="ECO:0000313" key="8">
    <source>
        <dbReference type="Proteomes" id="UP001629113"/>
    </source>
</evidence>
<evidence type="ECO:0000256" key="4">
    <source>
        <dbReference type="ARBA" id="ARBA00023136"/>
    </source>
</evidence>
<sequence>MERFEVSREVASLGTSLFLLGFGLGGLFWAPASEWVGRRIPFLLGYTIFIIFQIPVGVADNLETVLASRFIQGFFGSSTLAVIAGAFADLWPAPINRGVAMTIFTIATFAAPIIGSIAGSYIAQSGYSWRWTAWITIIISAIPCILGWVLMPETYQSNTSGSDDVDLATGEVAAPKLRNIIATNFSRPFRMLFSEPIVLLFSIYLALVYGIFYLFFTAFPISFHQQRQWPAGVGALPFLSVLVGIFAGSGFIIYDTKTRFARRLGSGQNTPEDRLPPMMYGSVLLPVGLFTFAWTSSPDITWVPQVLVGAPIGFGIVTIFLQGINYIVDCYKQASNSALASSTLLRGLSGTAFPLFASTMYASLGVDWATSVLAFVTVCLTPVSFLFYRYGTRLRSVSRYTPQTRWK</sequence>
<evidence type="ECO:0000256" key="1">
    <source>
        <dbReference type="ARBA" id="ARBA00004141"/>
    </source>
</evidence>
<evidence type="ECO:0000256" key="5">
    <source>
        <dbReference type="SAM" id="Phobius"/>
    </source>
</evidence>
<feature type="transmembrane region" description="Helical" evidence="5">
    <location>
        <begin position="129"/>
        <end position="150"/>
    </location>
</feature>
<keyword evidence="8" id="KW-1185">Reference proteome</keyword>
<feature type="transmembrane region" description="Helical" evidence="5">
    <location>
        <begin position="306"/>
        <end position="331"/>
    </location>
</feature>
<feature type="transmembrane region" description="Helical" evidence="5">
    <location>
        <begin position="42"/>
        <end position="58"/>
    </location>
</feature>
<feature type="domain" description="Major facilitator superfamily (MFS) profile" evidence="6">
    <location>
        <begin position="1"/>
        <end position="393"/>
    </location>
</feature>